<dbReference type="GO" id="GO:0003755">
    <property type="term" value="F:peptidyl-prolyl cis-trans isomerase activity"/>
    <property type="evidence" value="ECO:0007669"/>
    <property type="project" value="UniProtKB-KW"/>
</dbReference>
<comment type="caution">
    <text evidence="9">The sequence shown here is derived from an EMBL/GenBank/DDBJ whole genome shotgun (WGS) entry which is preliminary data.</text>
</comment>
<keyword evidence="5 6" id="KW-0413">Isomerase</keyword>
<feature type="domain" description="PpiC" evidence="8">
    <location>
        <begin position="142"/>
        <end position="236"/>
    </location>
</feature>
<dbReference type="SUPFAM" id="SSF54534">
    <property type="entry name" value="FKBP-like"/>
    <property type="match status" value="1"/>
</dbReference>
<dbReference type="OrthoDB" id="14196at2"/>
<dbReference type="EC" id="5.2.1.8" evidence="2"/>
<dbReference type="RefSeq" id="WP_022637023.1">
    <property type="nucleotide sequence ID" value="NZ_ASJR01000012.1"/>
</dbReference>
<dbReference type="InterPro" id="IPR046357">
    <property type="entry name" value="PPIase_dom_sf"/>
</dbReference>
<dbReference type="Gene3D" id="3.10.50.40">
    <property type="match status" value="1"/>
</dbReference>
<protein>
    <recommendedName>
        <fullName evidence="2">peptidylprolyl isomerase</fullName>
        <ecNumber evidence="2">5.2.1.8</ecNumber>
    </recommendedName>
</protein>
<organism evidence="9 10">
    <name type="scientific">Chitinivibrio alkaliphilus ACht1</name>
    <dbReference type="NCBI Taxonomy" id="1313304"/>
    <lineage>
        <taxon>Bacteria</taxon>
        <taxon>Pseudomonadati</taxon>
        <taxon>Fibrobacterota</taxon>
        <taxon>Chitinivibrionia</taxon>
        <taxon>Chitinivibrionales</taxon>
        <taxon>Chitinivibrionaceae</taxon>
        <taxon>Chitinivibrio</taxon>
    </lineage>
</organism>
<keyword evidence="7" id="KW-0175">Coiled coil</keyword>
<evidence type="ECO:0000256" key="5">
    <source>
        <dbReference type="ARBA" id="ARBA00023235"/>
    </source>
</evidence>
<evidence type="ECO:0000256" key="1">
    <source>
        <dbReference type="ARBA" id="ARBA00000971"/>
    </source>
</evidence>
<accession>U7DAU7</accession>
<gene>
    <name evidence="9" type="ORF">CALK_1570</name>
</gene>
<reference evidence="9 10" key="1">
    <citation type="journal article" date="2013" name="Environ. Microbiol.">
        <title>Genome analysis of Chitinivibrio alkaliphilus gen. nov., sp. nov., a novel extremely haloalkaliphilic anaerobic chitinolytic bacterium from the candidate phylum Termite Group 3.</title>
        <authorList>
            <person name="Sorokin D.Y."/>
            <person name="Gumerov V.M."/>
            <person name="Rakitin A.L."/>
            <person name="Beletsky A.V."/>
            <person name="Damste J.S."/>
            <person name="Muyzer G."/>
            <person name="Mardanov A.V."/>
            <person name="Ravin N.V."/>
        </authorList>
    </citation>
    <scope>NUCLEOTIDE SEQUENCE [LARGE SCALE GENOMIC DNA]</scope>
    <source>
        <strain evidence="9 10">ACht1</strain>
    </source>
</reference>
<evidence type="ECO:0000256" key="7">
    <source>
        <dbReference type="SAM" id="Coils"/>
    </source>
</evidence>
<dbReference type="STRING" id="1313304.CALK_1570"/>
<feature type="coiled-coil region" evidence="7">
    <location>
        <begin position="11"/>
        <end position="38"/>
    </location>
</feature>
<dbReference type="PROSITE" id="PS50198">
    <property type="entry name" value="PPIC_PPIASE_2"/>
    <property type="match status" value="1"/>
</dbReference>
<dbReference type="PANTHER" id="PTHR47245">
    <property type="entry name" value="PEPTIDYLPROLYL ISOMERASE"/>
    <property type="match status" value="1"/>
</dbReference>
<sequence length="281" mass="32220">MAEAVAWVENREITRDDLDRMEQAFKQQNKKESVTEEERNMLLENLIENSLLQEESIHRNLSVTDEMVERQMEQLYAQYGGKEKVVEMLADSDVTVDTIAENMRRDMSGQLTAEDEVQQKLSLTEDDLHAFYEQNKERMKSGEALRAQHILISSDTERPRETAEEIHGKIDAGASFDEMAQEHSDCPSGKKGGDLEWFGTGQMVPAFEKAVLDLSIGEVSAPVETPFGYHIIKKTDHRPSKDLSFEEAKDQIKEFLTRQKSQEIIAELIKELRKKYTVTYA</sequence>
<evidence type="ECO:0000256" key="4">
    <source>
        <dbReference type="ARBA" id="ARBA00023110"/>
    </source>
</evidence>
<dbReference type="AlphaFoldDB" id="U7DAU7"/>
<keyword evidence="4 6" id="KW-0697">Rotamase</keyword>
<evidence type="ECO:0000256" key="3">
    <source>
        <dbReference type="ARBA" id="ARBA00022729"/>
    </source>
</evidence>
<keyword evidence="3" id="KW-0732">Signal</keyword>
<evidence type="ECO:0000256" key="6">
    <source>
        <dbReference type="PROSITE-ProRule" id="PRU00278"/>
    </source>
</evidence>
<dbReference type="PANTHER" id="PTHR47245:SF1">
    <property type="entry name" value="FOLDASE PROTEIN PRSA"/>
    <property type="match status" value="1"/>
</dbReference>
<keyword evidence="10" id="KW-1185">Reference proteome</keyword>
<dbReference type="Pfam" id="PF00639">
    <property type="entry name" value="Rotamase"/>
    <property type="match status" value="1"/>
</dbReference>
<proteinExistence type="predicted"/>
<comment type="catalytic activity">
    <reaction evidence="1">
        <text>[protein]-peptidylproline (omega=180) = [protein]-peptidylproline (omega=0)</text>
        <dbReference type="Rhea" id="RHEA:16237"/>
        <dbReference type="Rhea" id="RHEA-COMP:10747"/>
        <dbReference type="Rhea" id="RHEA-COMP:10748"/>
        <dbReference type="ChEBI" id="CHEBI:83833"/>
        <dbReference type="ChEBI" id="CHEBI:83834"/>
        <dbReference type="EC" id="5.2.1.8"/>
    </reaction>
</comment>
<dbReference type="Gene3D" id="1.10.4030.10">
    <property type="entry name" value="Porin chaperone SurA, peptide-binding domain"/>
    <property type="match status" value="1"/>
</dbReference>
<name>U7DAU7_9BACT</name>
<evidence type="ECO:0000313" key="10">
    <source>
        <dbReference type="Proteomes" id="UP000017148"/>
    </source>
</evidence>
<dbReference type="InterPro" id="IPR050245">
    <property type="entry name" value="PrsA_foldase"/>
</dbReference>
<dbReference type="InterPro" id="IPR027304">
    <property type="entry name" value="Trigger_fact/SurA_dom_sf"/>
</dbReference>
<evidence type="ECO:0000259" key="8">
    <source>
        <dbReference type="PROSITE" id="PS50198"/>
    </source>
</evidence>
<evidence type="ECO:0000256" key="2">
    <source>
        <dbReference type="ARBA" id="ARBA00013194"/>
    </source>
</evidence>
<evidence type="ECO:0000313" key="9">
    <source>
        <dbReference type="EMBL" id="ERP31525.1"/>
    </source>
</evidence>
<dbReference type="SUPFAM" id="SSF109998">
    <property type="entry name" value="Triger factor/SurA peptide-binding domain-like"/>
    <property type="match status" value="1"/>
</dbReference>
<dbReference type="eggNOG" id="COG0760">
    <property type="taxonomic scope" value="Bacteria"/>
</dbReference>
<dbReference type="EMBL" id="ASJR01000012">
    <property type="protein sequence ID" value="ERP31525.1"/>
    <property type="molecule type" value="Genomic_DNA"/>
</dbReference>
<dbReference type="Proteomes" id="UP000017148">
    <property type="component" value="Unassembled WGS sequence"/>
</dbReference>
<dbReference type="InterPro" id="IPR000297">
    <property type="entry name" value="PPIase_PpiC"/>
</dbReference>